<gene>
    <name evidence="2" type="ORF">RVR_10551</name>
</gene>
<dbReference type="EMBL" id="AP018365">
    <property type="protein sequence ID" value="BBB02058.1"/>
    <property type="molecule type" value="Genomic_DNA"/>
</dbReference>
<evidence type="ECO:0000256" key="1">
    <source>
        <dbReference type="SAM" id="MobiDB-lite"/>
    </source>
</evidence>
<dbReference type="KEGG" id="arev:RVR_10551"/>
<evidence type="ECO:0000313" key="3">
    <source>
        <dbReference type="Proteomes" id="UP000595703"/>
    </source>
</evidence>
<reference evidence="2 3" key="1">
    <citation type="journal article" date="2010" name="J. Bacteriol.">
        <title>Biochemical characterization of a novel indole prenyltransferase from Streptomyces sp. SN-593.</title>
        <authorList>
            <person name="Takahashi S."/>
            <person name="Takagi H."/>
            <person name="Toyoda A."/>
            <person name="Uramoto M."/>
            <person name="Nogawa T."/>
            <person name="Ueki M."/>
            <person name="Sakaki Y."/>
            <person name="Osada H."/>
        </authorList>
    </citation>
    <scope>NUCLEOTIDE SEQUENCE [LARGE SCALE GENOMIC DNA]</scope>
    <source>
        <strain evidence="2 3">SN-593</strain>
    </source>
</reference>
<dbReference type="AlphaFoldDB" id="A0A7U3VSM0"/>
<reference evidence="2 3" key="2">
    <citation type="journal article" date="2011" name="J. Antibiot.">
        <title>Furaquinocins I and J: novel polyketide isoprenoid hybrid compounds from Streptomyces reveromyceticus SN-593.</title>
        <authorList>
            <person name="Panthee S."/>
            <person name="Takahashi S."/>
            <person name="Takagi H."/>
            <person name="Nogawa T."/>
            <person name="Oowada E."/>
            <person name="Uramoto M."/>
            <person name="Osada H."/>
        </authorList>
    </citation>
    <scope>NUCLEOTIDE SEQUENCE [LARGE SCALE GENOMIC DNA]</scope>
    <source>
        <strain evidence="2 3">SN-593</strain>
    </source>
</reference>
<keyword evidence="3" id="KW-1185">Reference proteome</keyword>
<feature type="region of interest" description="Disordered" evidence="1">
    <location>
        <begin position="49"/>
        <end position="71"/>
    </location>
</feature>
<proteinExistence type="predicted"/>
<name>A0A7U3VSM0_9ACTN</name>
<feature type="compositionally biased region" description="Polar residues" evidence="1">
    <location>
        <begin position="61"/>
        <end position="71"/>
    </location>
</feature>
<dbReference type="Proteomes" id="UP000595703">
    <property type="component" value="Chromosome"/>
</dbReference>
<accession>A0A7U3VSM0</accession>
<reference evidence="2 3" key="4">
    <citation type="journal article" date="2020" name="Sci. Rep.">
        <title>beta-carboline chemical signals induce reveromycin production through a LuxR family regulator in Streptomyces sp. SN-593.</title>
        <authorList>
            <person name="Panthee S."/>
            <person name="Kito N."/>
            <person name="Hayashi T."/>
            <person name="Shimizu T."/>
            <person name="Ishikawa J."/>
            <person name="Hamamoto H."/>
            <person name="Osada H."/>
            <person name="Takahashi S."/>
        </authorList>
    </citation>
    <scope>NUCLEOTIDE SEQUENCE [LARGE SCALE GENOMIC DNA]</scope>
    <source>
        <strain evidence="2 3">SN-593</strain>
    </source>
</reference>
<reference evidence="2 3" key="3">
    <citation type="journal article" date="2011" name="Nat. Chem. Biol.">
        <title>Reveromycin A biosynthesis uses RevG and RevJ for stereospecific spiroacetal formation.</title>
        <authorList>
            <person name="Takahashi S."/>
            <person name="Toyoda A."/>
            <person name="Sekiyama Y."/>
            <person name="Takagi H."/>
            <person name="Nogawa T."/>
            <person name="Uramoto M."/>
            <person name="Suzuki R."/>
            <person name="Koshino H."/>
            <person name="Kumano T."/>
            <person name="Panthee S."/>
            <person name="Dairi T."/>
            <person name="Ishikawa J."/>
            <person name="Ikeda H."/>
            <person name="Sakaki Y."/>
            <person name="Osada H."/>
        </authorList>
    </citation>
    <scope>NUCLEOTIDE SEQUENCE [LARGE SCALE GENOMIC DNA]</scope>
    <source>
        <strain evidence="2 3">SN-593</strain>
    </source>
</reference>
<sequence length="71" mass="7634">MHVPASVCHQTGEVHHYLTGEIEHVSIGNHVKPLAFGILVDSVPTRGFTPVNTPAADRSCHTTGSSLRKPH</sequence>
<protein>
    <submittedName>
        <fullName evidence="2">Uncharacterized protein</fullName>
    </submittedName>
</protein>
<organism evidence="2 3">
    <name type="scientific">Actinacidiphila reveromycinica</name>
    <dbReference type="NCBI Taxonomy" id="659352"/>
    <lineage>
        <taxon>Bacteria</taxon>
        <taxon>Bacillati</taxon>
        <taxon>Actinomycetota</taxon>
        <taxon>Actinomycetes</taxon>
        <taxon>Kitasatosporales</taxon>
        <taxon>Streptomycetaceae</taxon>
        <taxon>Actinacidiphila</taxon>
    </lineage>
</organism>
<evidence type="ECO:0000313" key="2">
    <source>
        <dbReference type="EMBL" id="BBB02058.1"/>
    </source>
</evidence>